<comment type="caution">
    <text evidence="1">The sequence shown here is derived from an EMBL/GenBank/DDBJ whole genome shotgun (WGS) entry which is preliminary data.</text>
</comment>
<sequence>MSATPWLSTLCLPPSLARSPLGLAGLHRRLVDVDIDVDVETHCVLLPLSPVENLRPIWHRQPAPLPAAFHGRRRAEDREGCFNSPRGSLDESVDVSALLANRSGD</sequence>
<keyword evidence="2" id="KW-1185">Reference proteome</keyword>
<gene>
    <name evidence="1" type="ORF">QQ91_0009000</name>
</gene>
<organism evidence="1 2">
    <name type="scientific">Lyngbya confervoides BDU141951</name>
    <dbReference type="NCBI Taxonomy" id="1574623"/>
    <lineage>
        <taxon>Bacteria</taxon>
        <taxon>Bacillati</taxon>
        <taxon>Cyanobacteriota</taxon>
        <taxon>Cyanophyceae</taxon>
        <taxon>Oscillatoriophycideae</taxon>
        <taxon>Oscillatoriales</taxon>
        <taxon>Microcoleaceae</taxon>
        <taxon>Lyngbya</taxon>
    </lineage>
</organism>
<dbReference type="EMBL" id="JTHE03000048">
    <property type="protein sequence ID" value="MCM1982959.1"/>
    <property type="molecule type" value="Genomic_DNA"/>
</dbReference>
<evidence type="ECO:0000313" key="1">
    <source>
        <dbReference type="EMBL" id="MCM1982959.1"/>
    </source>
</evidence>
<dbReference type="RefSeq" id="WP_166281707.1">
    <property type="nucleotide sequence ID" value="NZ_JTHE03000048.1"/>
</dbReference>
<dbReference type="AlphaFoldDB" id="A0ABD4T2S8"/>
<evidence type="ECO:0000313" key="2">
    <source>
        <dbReference type="Proteomes" id="UP000031561"/>
    </source>
</evidence>
<dbReference type="Proteomes" id="UP000031561">
    <property type="component" value="Unassembled WGS sequence"/>
</dbReference>
<protein>
    <submittedName>
        <fullName evidence="1">Uncharacterized protein</fullName>
    </submittedName>
</protein>
<proteinExistence type="predicted"/>
<accession>A0ABD4T2S8</accession>
<reference evidence="1 2" key="1">
    <citation type="journal article" date="2015" name="Genome Announc.">
        <title>Draft Genome Sequence of Filamentous Marine Cyanobacterium Lyngbya confervoides Strain BDU141951.</title>
        <authorList>
            <person name="Chandrababunaidu M.M."/>
            <person name="Sen D."/>
            <person name="Tripathy S."/>
        </authorList>
    </citation>
    <scope>NUCLEOTIDE SEQUENCE [LARGE SCALE GENOMIC DNA]</scope>
    <source>
        <strain evidence="1 2">BDU141951</strain>
    </source>
</reference>
<name>A0ABD4T2S8_9CYAN</name>